<gene>
    <name evidence="3" type="ORF">SAMN05660706_1123</name>
</gene>
<reference evidence="4" key="1">
    <citation type="submission" date="2016-10" db="EMBL/GenBank/DDBJ databases">
        <authorList>
            <person name="Varghese N."/>
            <person name="Submissions S."/>
        </authorList>
    </citation>
    <scope>NUCLEOTIDE SEQUENCE [LARGE SCALE GENOMIC DNA]</scope>
    <source>
        <strain evidence="4">DSM 3669</strain>
    </source>
</reference>
<keyword evidence="4" id="KW-1185">Reference proteome</keyword>
<sequence>MRVIAGIAKKRRLKSPGKLPVRPTADRVKESLFNILGSRLPGSIFADLYAGTGGVGIEALSRGAGKVVFVEKNLPVARILMENIALTGLQAGAEIITRDVEAALKILSRQHITFDIIFADPPYRQGQAARVLNILSKVPVLRKNGILVLEIAANENIPEKAGAFTMWRREKYGDTALVFCKPDTEEDMFCE</sequence>
<name>A0A1I6DIU0_9FIRM</name>
<dbReference type="InterPro" id="IPR029063">
    <property type="entry name" value="SAM-dependent_MTases_sf"/>
</dbReference>
<dbReference type="PROSITE" id="PS00092">
    <property type="entry name" value="N6_MTASE"/>
    <property type="match status" value="1"/>
</dbReference>
<keyword evidence="1 3" id="KW-0489">Methyltransferase</keyword>
<dbReference type="PANTHER" id="PTHR43542">
    <property type="entry name" value="METHYLTRANSFERASE"/>
    <property type="match status" value="1"/>
</dbReference>
<dbReference type="Proteomes" id="UP000199584">
    <property type="component" value="Unassembled WGS sequence"/>
</dbReference>
<evidence type="ECO:0000256" key="1">
    <source>
        <dbReference type="ARBA" id="ARBA00022603"/>
    </source>
</evidence>
<dbReference type="GO" id="GO:0008168">
    <property type="term" value="F:methyltransferase activity"/>
    <property type="evidence" value="ECO:0007669"/>
    <property type="project" value="UniProtKB-KW"/>
</dbReference>
<evidence type="ECO:0000256" key="2">
    <source>
        <dbReference type="ARBA" id="ARBA00022679"/>
    </source>
</evidence>
<dbReference type="Pfam" id="PF03602">
    <property type="entry name" value="Cons_hypoth95"/>
    <property type="match status" value="1"/>
</dbReference>
<proteinExistence type="predicted"/>
<dbReference type="GO" id="GO:0003676">
    <property type="term" value="F:nucleic acid binding"/>
    <property type="evidence" value="ECO:0007669"/>
    <property type="project" value="InterPro"/>
</dbReference>
<dbReference type="InterPro" id="IPR004398">
    <property type="entry name" value="RNA_MeTrfase_RsmD"/>
</dbReference>
<dbReference type="Gene3D" id="3.40.50.150">
    <property type="entry name" value="Vaccinia Virus protein VP39"/>
    <property type="match status" value="1"/>
</dbReference>
<dbReference type="OrthoDB" id="9803017at2"/>
<dbReference type="SUPFAM" id="SSF53335">
    <property type="entry name" value="S-adenosyl-L-methionine-dependent methyltransferases"/>
    <property type="match status" value="1"/>
</dbReference>
<protein>
    <submittedName>
        <fullName evidence="3">16S rRNA (Guanine(966)-N(2))-methyltransferase RsmD</fullName>
    </submittedName>
</protein>
<dbReference type="NCBIfam" id="TIGR00095">
    <property type="entry name" value="16S rRNA (guanine(966)-N(2))-methyltransferase RsmD"/>
    <property type="match status" value="1"/>
</dbReference>
<dbReference type="EMBL" id="FOYM01000012">
    <property type="protein sequence ID" value="SFR05375.1"/>
    <property type="molecule type" value="Genomic_DNA"/>
</dbReference>
<dbReference type="RefSeq" id="WP_092483055.1">
    <property type="nucleotide sequence ID" value="NZ_FOYM01000012.1"/>
</dbReference>
<dbReference type="InterPro" id="IPR002052">
    <property type="entry name" value="DNA_methylase_N6_adenine_CS"/>
</dbReference>
<accession>A0A1I6DIU0</accession>
<dbReference type="STRING" id="39060.SAMN05660706_1123"/>
<dbReference type="PIRSF" id="PIRSF004553">
    <property type="entry name" value="CHP00095"/>
    <property type="match status" value="1"/>
</dbReference>
<evidence type="ECO:0000313" key="4">
    <source>
        <dbReference type="Proteomes" id="UP000199584"/>
    </source>
</evidence>
<dbReference type="AlphaFoldDB" id="A0A1I6DIU0"/>
<organism evidence="3 4">
    <name type="scientific">Desulfoscipio geothermicus DSM 3669</name>
    <dbReference type="NCBI Taxonomy" id="1121426"/>
    <lineage>
        <taxon>Bacteria</taxon>
        <taxon>Bacillati</taxon>
        <taxon>Bacillota</taxon>
        <taxon>Clostridia</taxon>
        <taxon>Eubacteriales</taxon>
        <taxon>Desulfallaceae</taxon>
        <taxon>Desulfoscipio</taxon>
    </lineage>
</organism>
<dbReference type="PANTHER" id="PTHR43542:SF1">
    <property type="entry name" value="METHYLTRANSFERASE"/>
    <property type="match status" value="1"/>
</dbReference>
<evidence type="ECO:0000313" key="3">
    <source>
        <dbReference type="EMBL" id="SFR05375.1"/>
    </source>
</evidence>
<keyword evidence="2 3" id="KW-0808">Transferase</keyword>
<dbReference type="CDD" id="cd02440">
    <property type="entry name" value="AdoMet_MTases"/>
    <property type="match status" value="1"/>
</dbReference>
<dbReference type="GO" id="GO:0031167">
    <property type="term" value="P:rRNA methylation"/>
    <property type="evidence" value="ECO:0007669"/>
    <property type="project" value="InterPro"/>
</dbReference>